<name>A0A378U7F2_MYCFO</name>
<evidence type="ECO:0000313" key="2">
    <source>
        <dbReference type="EMBL" id="STZ72589.1"/>
    </source>
</evidence>
<protein>
    <submittedName>
        <fullName evidence="2">Transposase</fullName>
    </submittedName>
</protein>
<evidence type="ECO:0000256" key="1">
    <source>
        <dbReference type="SAM" id="MobiDB-lite"/>
    </source>
</evidence>
<dbReference type="AlphaFoldDB" id="A0A378U7F2"/>
<dbReference type="Proteomes" id="UP000255389">
    <property type="component" value="Unassembled WGS sequence"/>
</dbReference>
<dbReference type="EMBL" id="UGQY01000001">
    <property type="protein sequence ID" value="STZ72589.1"/>
    <property type="molecule type" value="Genomic_DNA"/>
</dbReference>
<reference evidence="2 3" key="1">
    <citation type="submission" date="2018-06" db="EMBL/GenBank/DDBJ databases">
        <authorList>
            <consortium name="Pathogen Informatics"/>
            <person name="Doyle S."/>
        </authorList>
    </citation>
    <scope>NUCLEOTIDE SEQUENCE [LARGE SCALE GENOMIC DNA]</scope>
    <source>
        <strain evidence="2 3">NCTC1542</strain>
    </source>
</reference>
<organism evidence="2 3">
    <name type="scientific">Mycolicibacterium fortuitum</name>
    <name type="common">Mycobacterium fortuitum</name>
    <dbReference type="NCBI Taxonomy" id="1766"/>
    <lineage>
        <taxon>Bacteria</taxon>
        <taxon>Bacillati</taxon>
        <taxon>Actinomycetota</taxon>
        <taxon>Actinomycetes</taxon>
        <taxon>Mycobacteriales</taxon>
        <taxon>Mycobacteriaceae</taxon>
        <taxon>Mycolicibacterium</taxon>
    </lineage>
</organism>
<gene>
    <name evidence="2" type="ORF">NCTC1542_00126</name>
</gene>
<feature type="region of interest" description="Disordered" evidence="1">
    <location>
        <begin position="1"/>
        <end position="21"/>
    </location>
</feature>
<proteinExistence type="predicted"/>
<sequence length="89" mass="9732">MSMVVRQDSQAGDGGNGEEIDRLDSGRQAFEELKASGGFDDVLAKIDAGELQLTDEGGFLQEMVKAVLERGLQTELSRWRVPDTESTRS</sequence>
<accession>A0A378U7F2</accession>
<evidence type="ECO:0000313" key="3">
    <source>
        <dbReference type="Proteomes" id="UP000255389"/>
    </source>
</evidence>